<dbReference type="InterPro" id="IPR032486">
    <property type="entry name" value="JIP_LZII"/>
</dbReference>
<dbReference type="GO" id="GO:0030159">
    <property type="term" value="F:signaling receptor complex adaptor activity"/>
    <property type="evidence" value="ECO:0007669"/>
    <property type="project" value="TreeGrafter"/>
</dbReference>
<feature type="region of interest" description="Disordered" evidence="5">
    <location>
        <begin position="1282"/>
        <end position="1304"/>
    </location>
</feature>
<gene>
    <name evidence="8" type="ORF">FBUS_00092</name>
</gene>
<dbReference type="GO" id="GO:0005737">
    <property type="term" value="C:cytoplasm"/>
    <property type="evidence" value="ECO:0007669"/>
    <property type="project" value="UniProtKB-SubCell"/>
</dbReference>
<dbReference type="SUPFAM" id="SSF50998">
    <property type="entry name" value="Quinoprotein alcohol dehydrogenase-like"/>
    <property type="match status" value="1"/>
</dbReference>
<dbReference type="OrthoDB" id="10256043at2759"/>
<evidence type="ECO:0000313" key="9">
    <source>
        <dbReference type="Proteomes" id="UP000728185"/>
    </source>
</evidence>
<evidence type="ECO:0000313" key="8">
    <source>
        <dbReference type="EMBL" id="KAA0190385.1"/>
    </source>
</evidence>
<dbReference type="Pfam" id="PF19056">
    <property type="entry name" value="WD40_2"/>
    <property type="match status" value="2"/>
</dbReference>
<dbReference type="GO" id="GO:0016301">
    <property type="term" value="F:kinase activity"/>
    <property type="evidence" value="ECO:0007669"/>
    <property type="project" value="UniProtKB-KW"/>
</dbReference>
<keyword evidence="8" id="KW-0808">Transferase</keyword>
<feature type="domain" description="RH2" evidence="7">
    <location>
        <begin position="438"/>
        <end position="517"/>
    </location>
</feature>
<feature type="coiled-coil region" evidence="4">
    <location>
        <begin position="65"/>
        <end position="127"/>
    </location>
</feature>
<evidence type="ECO:0000256" key="4">
    <source>
        <dbReference type="SAM" id="Coils"/>
    </source>
</evidence>
<dbReference type="PROSITE" id="PS51777">
    <property type="entry name" value="RH2"/>
    <property type="match status" value="1"/>
</dbReference>
<dbReference type="Pfam" id="PF16471">
    <property type="entry name" value="JIP_LZII"/>
    <property type="match status" value="1"/>
</dbReference>
<feature type="compositionally biased region" description="Basic and acidic residues" evidence="5">
    <location>
        <begin position="1289"/>
        <end position="1301"/>
    </location>
</feature>
<feature type="region of interest" description="Disordered" evidence="5">
    <location>
        <begin position="511"/>
        <end position="532"/>
    </location>
</feature>
<dbReference type="InterPro" id="IPR011047">
    <property type="entry name" value="Quinoprotein_ADH-like_sf"/>
</dbReference>
<dbReference type="InterPro" id="IPR034744">
    <property type="entry name" value="RH2"/>
</dbReference>
<organism evidence="8 9">
    <name type="scientific">Fasciolopsis buskii</name>
    <dbReference type="NCBI Taxonomy" id="27845"/>
    <lineage>
        <taxon>Eukaryota</taxon>
        <taxon>Metazoa</taxon>
        <taxon>Spiralia</taxon>
        <taxon>Lophotrochozoa</taxon>
        <taxon>Platyhelminthes</taxon>
        <taxon>Trematoda</taxon>
        <taxon>Digenea</taxon>
        <taxon>Plagiorchiida</taxon>
        <taxon>Echinostomata</taxon>
        <taxon>Echinostomatoidea</taxon>
        <taxon>Fasciolidae</taxon>
        <taxon>Fasciolopsis</taxon>
    </lineage>
</organism>
<sequence length="1411" mass="158236">MSSERSFGQSSDHQEVTASSIANMKRQCDLISTKIPSLTSDIYRECKSLVATYGDRFLHNLMPLVVAALENLEAAQTERDELQLKLTFMKEDHRHLINEYEREKANRKAAESNNLRLEDDIEEERKIFQSKISEMEASLRVCKLKLRNTSELVTRAEERELEWNTKYNDLHGRYTALVRSYAEYAERSRWFAHQKSESRISATDQFAPATSELRAPPMCTAIDDPYHRSHLTDSPLGDSQRIIMSRSQFDLLQAQAFETERQRIMRNIMETTPELHDTDNLRGLPDPSFDELSQADLVSEDGTDAQSFDGSTSNQQTNGGDSSSMEMFNGVTREVNNLIKENQDLVQTKNALNVVTNDLIGRIDDLTCENLRLSSERNVLVTNSTSMVLRIKELEEQCRRLRQDLENVDLRESMYTGSVHSEDSYDDSDDSETPMSMRKRFSRIEMARVLLERNQYKEQLCELQDAVRWTGVLKAEQSELRQRQQMMRHSHGPQKRGRIWALFAKLFTPKTQENGSQQQEQAQEEQQQQSDTHTTVIYDARSAEREFPNAVCLNPTSLSSETAARDGFPSDHDGVAPIFESKKPRVSVHQLGPTEWLPVGQPASLNRMTDFSALLRTGSHYPYTCYVRPVCEKLTKFKLWCAICTYQEKAGKATERTNQIIPAKDYLAVNDDLETTPIRRIMNSTQSDTAAINSPKLQAVNSSEFSPVCGLVSSTCTQTKHTWELSSTIWLCSVASGCGIPLRNMLPPEVATQQPNSVVHSVITVIDADVPQNNLDTFVITASTVLCMAAVPGYSSDDLHHLGLFSRWWNSVPLNLSEELLMEESSTGPYPVHPRPNQADLKQITQSQSTGGDVPDSTYSQQLPVDLSKSHSCQTSCLPVYPWDDPDSLHISTASMPPGARRTRGTPGPETMISYFVERKRFSVKNTTEFFERNKTHRAVDSGSQRKMDTSMEVTTTSDSFPNHASQITSAQPTVWLGCYNGDVFVHSSVTQWRNCLHSIRLPDSVTQIQYFNSRVFVSLANGQIVIFQRHFSSSRKSPGSVSTLFPNGAVTSSNLNETDSSGTAVIHSSELQHDPRLGTWDFTEACVITCGQSRTPVRRTIVVPITSTIWTTYRNQILVINALTLQLVNCIEIPSHGDPLIQSMCCSGDGVWIAVRKDPLIRLYDALTQQALQTVELCSILFRWLPTLKAIPSKTSAVNRRRAASAMATTLFATDEHLWIGTNLGLIITVPFESSSGSSQNSLESVSHHSRVAKSGIQVSRNQHDGPVRFIVTAHGTGPKTSSLVEAPHADDPHQHETGTESRTVITEQTLTTPTDPRVLVVSGGEGYRLLDSPRAHGSSYEGLRSIFKSLDVLSVVFFNPYIVGPHKYSNYLKESITKSRSDTTYFGHFCKVDDKNATDEHLAKIICAK</sequence>
<dbReference type="GO" id="GO:0019894">
    <property type="term" value="F:kinesin binding"/>
    <property type="evidence" value="ECO:0007669"/>
    <property type="project" value="TreeGrafter"/>
</dbReference>
<evidence type="ECO:0000256" key="5">
    <source>
        <dbReference type="SAM" id="MobiDB-lite"/>
    </source>
</evidence>
<evidence type="ECO:0000259" key="7">
    <source>
        <dbReference type="PROSITE" id="PS51777"/>
    </source>
</evidence>
<keyword evidence="9" id="KW-1185">Reference proteome</keyword>
<keyword evidence="2" id="KW-0963">Cytoplasm</keyword>
<feature type="coiled-coil region" evidence="4">
    <location>
        <begin position="384"/>
        <end position="411"/>
    </location>
</feature>
<dbReference type="InterPro" id="IPR039911">
    <property type="entry name" value="JIP3/JIP4"/>
</dbReference>
<feature type="compositionally biased region" description="Polar residues" evidence="5">
    <location>
        <begin position="304"/>
        <end position="326"/>
    </location>
</feature>
<feature type="region of interest" description="Disordered" evidence="5">
    <location>
        <begin position="271"/>
        <end position="290"/>
    </location>
</feature>
<keyword evidence="3 4" id="KW-0175">Coiled coil</keyword>
<keyword evidence="8" id="KW-0418">Kinase</keyword>
<dbReference type="InterPro" id="IPR034743">
    <property type="entry name" value="RH1"/>
</dbReference>
<feature type="compositionally biased region" description="Low complexity" evidence="5">
    <location>
        <begin position="517"/>
        <end position="529"/>
    </location>
</feature>
<dbReference type="Proteomes" id="UP000728185">
    <property type="component" value="Unassembled WGS sequence"/>
</dbReference>
<comment type="caution">
    <text evidence="8">The sequence shown here is derived from an EMBL/GenBank/DDBJ whole genome shotgun (WGS) entry which is preliminary data.</text>
</comment>
<accession>A0A8E0VIL6</accession>
<evidence type="ECO:0000256" key="3">
    <source>
        <dbReference type="ARBA" id="ARBA00023054"/>
    </source>
</evidence>
<dbReference type="PANTHER" id="PTHR13886:SF4">
    <property type="entry name" value="JNK-INTERACTING PROTEIN 3"/>
    <property type="match status" value="1"/>
</dbReference>
<evidence type="ECO:0000256" key="1">
    <source>
        <dbReference type="ARBA" id="ARBA00004496"/>
    </source>
</evidence>
<dbReference type="GO" id="GO:0016192">
    <property type="term" value="P:vesicle-mediated transport"/>
    <property type="evidence" value="ECO:0007669"/>
    <property type="project" value="TreeGrafter"/>
</dbReference>
<dbReference type="Pfam" id="PF09744">
    <property type="entry name" value="RH1"/>
    <property type="match status" value="1"/>
</dbReference>
<dbReference type="Gene3D" id="1.20.5.1000">
    <property type="entry name" value="arf6 gtpase in complex with a specific effector, jip4"/>
    <property type="match status" value="1"/>
</dbReference>
<dbReference type="EMBL" id="LUCM01007134">
    <property type="protein sequence ID" value="KAA0190385.1"/>
    <property type="molecule type" value="Genomic_DNA"/>
</dbReference>
<dbReference type="PROSITE" id="PS51776">
    <property type="entry name" value="RH1"/>
    <property type="match status" value="1"/>
</dbReference>
<dbReference type="GO" id="GO:0008432">
    <property type="term" value="F:JUN kinase binding"/>
    <property type="evidence" value="ECO:0007669"/>
    <property type="project" value="TreeGrafter"/>
</dbReference>
<proteinExistence type="predicted"/>
<dbReference type="PANTHER" id="PTHR13886">
    <property type="entry name" value="JNK/SAPK-ASSOCIATED PROTEIN"/>
    <property type="match status" value="1"/>
</dbReference>
<dbReference type="GO" id="GO:0005078">
    <property type="term" value="F:MAP-kinase scaffold activity"/>
    <property type="evidence" value="ECO:0007669"/>
    <property type="project" value="InterPro"/>
</dbReference>
<reference evidence="8" key="1">
    <citation type="submission" date="2019-05" db="EMBL/GenBank/DDBJ databases">
        <title>Annotation for the trematode Fasciolopsis buski.</title>
        <authorList>
            <person name="Choi Y.-J."/>
        </authorList>
    </citation>
    <scope>NUCLEOTIDE SEQUENCE</scope>
    <source>
        <strain evidence="8">HT</strain>
        <tissue evidence="8">Whole worm</tissue>
    </source>
</reference>
<protein>
    <submittedName>
        <fullName evidence="8">C-Jun-amino-terminal kinase-interacting protein 4</fullName>
    </submittedName>
</protein>
<feature type="region of interest" description="Disordered" evidence="5">
    <location>
        <begin position="300"/>
        <end position="327"/>
    </location>
</feature>
<comment type="subcellular location">
    <subcellularLocation>
        <location evidence="1">Cytoplasm</location>
    </subcellularLocation>
</comment>
<evidence type="ECO:0000256" key="2">
    <source>
        <dbReference type="ARBA" id="ARBA00022490"/>
    </source>
</evidence>
<feature type="domain" description="RH1" evidence="6">
    <location>
        <begin position="18"/>
        <end position="106"/>
    </location>
</feature>
<evidence type="ECO:0000259" key="6">
    <source>
        <dbReference type="PROSITE" id="PS51776"/>
    </source>
</evidence>
<name>A0A8E0VIL6_9TREM</name>